<feature type="non-terminal residue" evidence="1">
    <location>
        <position position="1"/>
    </location>
</feature>
<evidence type="ECO:0000313" key="1">
    <source>
        <dbReference type="EMBL" id="PZR04104.1"/>
    </source>
</evidence>
<name>A0A2W5ULI1_9BACT</name>
<dbReference type="Proteomes" id="UP000249061">
    <property type="component" value="Unassembled WGS sequence"/>
</dbReference>
<accession>A0A2W5ULI1</accession>
<dbReference type="EMBL" id="QFQP01000064">
    <property type="protein sequence ID" value="PZR04104.1"/>
    <property type="molecule type" value="Genomic_DNA"/>
</dbReference>
<gene>
    <name evidence="1" type="ORF">DI536_34810</name>
</gene>
<comment type="caution">
    <text evidence="1">The sequence shown here is derived from an EMBL/GenBank/DDBJ whole genome shotgun (WGS) entry which is preliminary data.</text>
</comment>
<sequence length="81" mass="8797">LKKAMRMCSPGAQASATVFSVSRESRWCSTWLNCALAVLNASRSKPRACVLQRSGERHAVLGEPRVKAVRAEEGGAHETSR</sequence>
<reference evidence="1 2" key="1">
    <citation type="submission" date="2017-08" db="EMBL/GenBank/DDBJ databases">
        <title>Infants hospitalized years apart are colonized by the same room-sourced microbial strains.</title>
        <authorList>
            <person name="Brooks B."/>
            <person name="Olm M.R."/>
            <person name="Firek B.A."/>
            <person name="Baker R."/>
            <person name="Thomas B.C."/>
            <person name="Morowitz M.J."/>
            <person name="Banfield J.F."/>
        </authorList>
    </citation>
    <scope>NUCLEOTIDE SEQUENCE [LARGE SCALE GENOMIC DNA]</scope>
    <source>
        <strain evidence="1">S2_003_000_R2_14</strain>
    </source>
</reference>
<evidence type="ECO:0000313" key="2">
    <source>
        <dbReference type="Proteomes" id="UP000249061"/>
    </source>
</evidence>
<organism evidence="1 2">
    <name type="scientific">Archangium gephyra</name>
    <dbReference type="NCBI Taxonomy" id="48"/>
    <lineage>
        <taxon>Bacteria</taxon>
        <taxon>Pseudomonadati</taxon>
        <taxon>Myxococcota</taxon>
        <taxon>Myxococcia</taxon>
        <taxon>Myxococcales</taxon>
        <taxon>Cystobacterineae</taxon>
        <taxon>Archangiaceae</taxon>
        <taxon>Archangium</taxon>
    </lineage>
</organism>
<dbReference type="AlphaFoldDB" id="A0A2W5ULI1"/>
<protein>
    <submittedName>
        <fullName evidence="1">Uncharacterized protein</fullName>
    </submittedName>
</protein>
<proteinExistence type="predicted"/>